<evidence type="ECO:0000313" key="5">
    <source>
        <dbReference type="Proteomes" id="UP000470446"/>
    </source>
</evidence>
<evidence type="ECO:0000313" key="4">
    <source>
        <dbReference type="EMBL" id="NEB14881.1"/>
    </source>
</evidence>
<protein>
    <submittedName>
        <fullName evidence="4">2-oxoglutarate dehydrogenase, E2 component, dihydrolipoamide succinyltransferase</fullName>
    </submittedName>
</protein>
<accession>A0A7K3Q049</accession>
<dbReference type="CDD" id="cd06849">
    <property type="entry name" value="lipoyl_domain"/>
    <property type="match status" value="1"/>
</dbReference>
<dbReference type="InterPro" id="IPR011053">
    <property type="entry name" value="Single_hybrid_motif"/>
</dbReference>
<dbReference type="PANTHER" id="PTHR43416">
    <property type="entry name" value="DIHYDROLIPOYLLYSINE-RESIDUE SUCCINYLTRANSFERASE COMPONENT OF 2-OXOGLUTARATE DEHYDROGENASE COMPLEX, MITOCHONDRIAL-RELATED"/>
    <property type="match status" value="1"/>
</dbReference>
<feature type="compositionally biased region" description="Low complexity" evidence="2">
    <location>
        <begin position="105"/>
        <end position="120"/>
    </location>
</feature>
<feature type="compositionally biased region" description="Low complexity" evidence="2">
    <location>
        <begin position="82"/>
        <end position="97"/>
    </location>
</feature>
<dbReference type="GO" id="GO:0004149">
    <property type="term" value="F:dihydrolipoyllysine-residue succinyltransferase activity"/>
    <property type="evidence" value="ECO:0007669"/>
    <property type="project" value="TreeGrafter"/>
</dbReference>
<dbReference type="RefSeq" id="WP_338106132.1">
    <property type="nucleotide sequence ID" value="NZ_JAAGMA010001054.1"/>
</dbReference>
<dbReference type="EMBL" id="JAAGMA010001054">
    <property type="protein sequence ID" value="NEB14881.1"/>
    <property type="molecule type" value="Genomic_DNA"/>
</dbReference>
<feature type="non-terminal residue" evidence="4">
    <location>
        <position position="120"/>
    </location>
</feature>
<sequence>MAVSVTLPALGESVTEGTVTRWLKAEGERVEADEPLLEVSTDKVDTEIPAPASGVLSSIKVAEDETVEVGAELALIDDGSGAPAAAPAPQAEQVAEPAPEPAPAAPSTEQAAPAPAPTAD</sequence>
<dbReference type="AlphaFoldDB" id="A0A7K3Q049"/>
<dbReference type="Proteomes" id="UP000470446">
    <property type="component" value="Unassembled WGS sequence"/>
</dbReference>
<dbReference type="InterPro" id="IPR000089">
    <property type="entry name" value="Biotin_lipoyl"/>
</dbReference>
<dbReference type="Pfam" id="PF00364">
    <property type="entry name" value="Biotin_lipoyl"/>
    <property type="match status" value="1"/>
</dbReference>
<evidence type="ECO:0000256" key="1">
    <source>
        <dbReference type="ARBA" id="ARBA00022823"/>
    </source>
</evidence>
<feature type="domain" description="Lipoyl-binding" evidence="3">
    <location>
        <begin position="2"/>
        <end position="77"/>
    </location>
</feature>
<dbReference type="PROSITE" id="PS50968">
    <property type="entry name" value="BIOTINYL_LIPOYL"/>
    <property type="match status" value="1"/>
</dbReference>
<dbReference type="PROSITE" id="PS00189">
    <property type="entry name" value="LIPOYL"/>
    <property type="match status" value="1"/>
</dbReference>
<reference evidence="4 5" key="1">
    <citation type="submission" date="2020-01" db="EMBL/GenBank/DDBJ databases">
        <title>Insect and environment-associated Actinomycetes.</title>
        <authorList>
            <person name="Currrie C."/>
            <person name="Chevrette M."/>
            <person name="Carlson C."/>
            <person name="Stubbendieck R."/>
            <person name="Wendt-Pienkowski E."/>
        </authorList>
    </citation>
    <scope>NUCLEOTIDE SEQUENCE [LARGE SCALE GENOMIC DNA]</scope>
    <source>
        <strain evidence="4 5">SID14163</strain>
    </source>
</reference>
<dbReference type="SUPFAM" id="SSF51230">
    <property type="entry name" value="Single hybrid motif"/>
    <property type="match status" value="1"/>
</dbReference>
<dbReference type="PANTHER" id="PTHR43416:SF8">
    <property type="entry name" value="LIPOAMIDE ACYLTRANSFERASE COMPONENT OF BRANCHED-CHAIN ALPHA-KETO ACID DEHYDROGENASE COMPLEX"/>
    <property type="match status" value="1"/>
</dbReference>
<proteinExistence type="predicted"/>
<dbReference type="InterPro" id="IPR050537">
    <property type="entry name" value="2-oxoacid_dehydrogenase"/>
</dbReference>
<dbReference type="InterPro" id="IPR003016">
    <property type="entry name" value="2-oxoA_DH_lipoyl-BS"/>
</dbReference>
<comment type="caution">
    <text evidence="4">The sequence shown here is derived from an EMBL/GenBank/DDBJ whole genome shotgun (WGS) entry which is preliminary data.</text>
</comment>
<dbReference type="GO" id="GO:0005829">
    <property type="term" value="C:cytosol"/>
    <property type="evidence" value="ECO:0007669"/>
    <property type="project" value="TreeGrafter"/>
</dbReference>
<dbReference type="Gene3D" id="2.40.50.100">
    <property type="match status" value="1"/>
</dbReference>
<evidence type="ECO:0000259" key="3">
    <source>
        <dbReference type="PROSITE" id="PS50968"/>
    </source>
</evidence>
<name>A0A7K3Q049_9ACTN</name>
<feature type="region of interest" description="Disordered" evidence="2">
    <location>
        <begin position="78"/>
        <end position="120"/>
    </location>
</feature>
<gene>
    <name evidence="4" type="ORF">G3I32_39710</name>
</gene>
<dbReference type="GO" id="GO:0006099">
    <property type="term" value="P:tricarboxylic acid cycle"/>
    <property type="evidence" value="ECO:0007669"/>
    <property type="project" value="TreeGrafter"/>
</dbReference>
<keyword evidence="4" id="KW-0808">Transferase</keyword>
<keyword evidence="1" id="KW-0450">Lipoyl</keyword>
<organism evidence="4 5">
    <name type="scientific">Streptomyces coelicoflavus</name>
    <dbReference type="NCBI Taxonomy" id="285562"/>
    <lineage>
        <taxon>Bacteria</taxon>
        <taxon>Bacillati</taxon>
        <taxon>Actinomycetota</taxon>
        <taxon>Actinomycetes</taxon>
        <taxon>Kitasatosporales</taxon>
        <taxon>Streptomycetaceae</taxon>
        <taxon>Streptomyces</taxon>
    </lineage>
</organism>
<evidence type="ECO:0000256" key="2">
    <source>
        <dbReference type="SAM" id="MobiDB-lite"/>
    </source>
</evidence>